<dbReference type="GO" id="GO:0038130">
    <property type="term" value="P:ERBB4 signaling pathway"/>
    <property type="evidence" value="ECO:0007669"/>
    <property type="project" value="UniProtKB-ARBA"/>
</dbReference>
<feature type="domain" description="Protein kinase" evidence="28">
    <location>
        <begin position="633"/>
        <end position="900"/>
    </location>
</feature>
<name>A0AAY4EIV2_9TELE</name>
<feature type="binding site" evidence="24 25">
    <location>
        <position position="666"/>
    </location>
    <ligand>
        <name>ATP</name>
        <dbReference type="ChEBI" id="CHEBI:30616"/>
    </ligand>
</feature>
<dbReference type="GeneTree" id="ENSGT00940000154695"/>
<organism evidence="29 30">
    <name type="scientific">Denticeps clupeoides</name>
    <name type="common">denticle herring</name>
    <dbReference type="NCBI Taxonomy" id="299321"/>
    <lineage>
        <taxon>Eukaryota</taxon>
        <taxon>Metazoa</taxon>
        <taxon>Chordata</taxon>
        <taxon>Craniata</taxon>
        <taxon>Vertebrata</taxon>
        <taxon>Euteleostomi</taxon>
        <taxon>Actinopterygii</taxon>
        <taxon>Neopterygii</taxon>
        <taxon>Teleostei</taxon>
        <taxon>Clupei</taxon>
        <taxon>Clupeiformes</taxon>
        <taxon>Denticipitoidei</taxon>
        <taxon>Denticipitidae</taxon>
        <taxon>Denticeps</taxon>
    </lineage>
</organism>
<keyword evidence="12 22" id="KW-0067">ATP-binding</keyword>
<comment type="subcellular location">
    <subcellularLocation>
        <location evidence="2">Cell membrane</location>
        <topology evidence="2">Single-pass type I membrane protein</topology>
    </subcellularLocation>
    <subcellularLocation>
        <location evidence="1">Nucleus</location>
    </subcellularLocation>
</comment>
<keyword evidence="19" id="KW-0325">Glycoprotein</keyword>
<evidence type="ECO:0000256" key="24">
    <source>
        <dbReference type="PIRSR" id="PIRSR000619-2"/>
    </source>
</evidence>
<evidence type="ECO:0000256" key="5">
    <source>
        <dbReference type="ARBA" id="ARBA00022553"/>
    </source>
</evidence>
<keyword evidence="5" id="KW-0597">Phosphoprotein</keyword>
<dbReference type="PANTHER" id="PTHR24416">
    <property type="entry name" value="TYROSINE-PROTEIN KINASE RECEPTOR"/>
    <property type="match status" value="1"/>
</dbReference>
<dbReference type="GO" id="GO:0004714">
    <property type="term" value="F:transmembrane receptor protein tyrosine kinase activity"/>
    <property type="evidence" value="ECO:0007669"/>
    <property type="project" value="UniProtKB-EC"/>
</dbReference>
<keyword evidence="4" id="KW-1003">Cell membrane</keyword>
<dbReference type="PROSITE" id="PS00109">
    <property type="entry name" value="PROTEIN_KINASE_TYR"/>
    <property type="match status" value="1"/>
</dbReference>
<evidence type="ECO:0000256" key="17">
    <source>
        <dbReference type="ARBA" id="ARBA00023157"/>
    </source>
</evidence>
<dbReference type="InterPro" id="IPR036941">
    <property type="entry name" value="Rcpt_L-dom_sf"/>
</dbReference>
<dbReference type="InterPro" id="IPR044912">
    <property type="entry name" value="Egfr_JX_dom"/>
</dbReference>
<dbReference type="GO" id="GO:0048468">
    <property type="term" value="P:cell development"/>
    <property type="evidence" value="ECO:0007669"/>
    <property type="project" value="UniProtKB-ARBA"/>
</dbReference>
<dbReference type="Ensembl" id="ENSDCDT00010067969.1">
    <property type="protein sequence ID" value="ENSDCDP00010057289.1"/>
    <property type="gene ID" value="ENSDCDG00010030453.1"/>
</dbReference>
<dbReference type="InterPro" id="IPR000719">
    <property type="entry name" value="Prot_kinase_dom"/>
</dbReference>
<evidence type="ECO:0000256" key="14">
    <source>
        <dbReference type="ARBA" id="ARBA00022989"/>
    </source>
</evidence>
<keyword evidence="20" id="KW-0539">Nucleus</keyword>
<dbReference type="GO" id="GO:0009966">
    <property type="term" value="P:regulation of signal transduction"/>
    <property type="evidence" value="ECO:0007669"/>
    <property type="project" value="UniProtKB-ARBA"/>
</dbReference>
<keyword evidence="15 22" id="KW-0472">Membrane</keyword>
<feature type="active site" description="Proton acceptor" evidence="23">
    <location>
        <position position="758"/>
    </location>
</feature>
<evidence type="ECO:0000256" key="27">
    <source>
        <dbReference type="SAM" id="SignalP"/>
    </source>
</evidence>
<dbReference type="InterPro" id="IPR000494">
    <property type="entry name" value="Rcpt_L-dom"/>
</dbReference>
<evidence type="ECO:0000313" key="29">
    <source>
        <dbReference type="Ensembl" id="ENSDCDP00010057289.1"/>
    </source>
</evidence>
<gene>
    <name evidence="29" type="primary">ERBB4</name>
</gene>
<keyword evidence="8 27" id="KW-0732">Signal</keyword>
<dbReference type="GO" id="GO:0005154">
    <property type="term" value="F:epidermal growth factor receptor binding"/>
    <property type="evidence" value="ECO:0007669"/>
    <property type="project" value="TreeGrafter"/>
</dbReference>
<evidence type="ECO:0000313" key="30">
    <source>
        <dbReference type="Proteomes" id="UP000694580"/>
    </source>
</evidence>
<evidence type="ECO:0000256" key="18">
    <source>
        <dbReference type="ARBA" id="ARBA00023170"/>
    </source>
</evidence>
<keyword evidence="7 26" id="KW-0812">Transmembrane</keyword>
<keyword evidence="16 22" id="KW-0829">Tyrosine-protein kinase</keyword>
<dbReference type="EC" id="2.7.10.1" evidence="3 22"/>
<evidence type="ECO:0000256" key="10">
    <source>
        <dbReference type="ARBA" id="ARBA00022741"/>
    </source>
</evidence>
<dbReference type="SMART" id="SM00261">
    <property type="entry name" value="FU"/>
    <property type="match status" value="3"/>
</dbReference>
<protein>
    <recommendedName>
        <fullName evidence="3 22">Receptor protein-tyrosine kinase</fullName>
        <ecNumber evidence="3 22">2.7.10.1</ecNumber>
    </recommendedName>
</protein>
<evidence type="ECO:0000256" key="23">
    <source>
        <dbReference type="PIRSR" id="PIRSR000619-1"/>
    </source>
</evidence>
<dbReference type="FunFam" id="3.80.20.20:FF:000004">
    <property type="entry name" value="Receptor protein-tyrosine kinase"/>
    <property type="match status" value="1"/>
</dbReference>
<dbReference type="InterPro" id="IPR009030">
    <property type="entry name" value="Growth_fac_rcpt_cys_sf"/>
</dbReference>
<dbReference type="InterPro" id="IPR020635">
    <property type="entry name" value="Tyr_kinase_cat_dom"/>
</dbReference>
<dbReference type="PROSITE" id="PS00107">
    <property type="entry name" value="PROTEIN_KINASE_ATP"/>
    <property type="match status" value="1"/>
</dbReference>
<evidence type="ECO:0000256" key="8">
    <source>
        <dbReference type="ARBA" id="ARBA00022729"/>
    </source>
</evidence>
<dbReference type="InterPro" id="IPR006212">
    <property type="entry name" value="Furin_repeat"/>
</dbReference>
<evidence type="ECO:0000256" key="22">
    <source>
        <dbReference type="PIRNR" id="PIRNR000619"/>
    </source>
</evidence>
<dbReference type="Gene3D" id="2.10.220.10">
    <property type="entry name" value="Hormone Receptor, Insulin-like Growth Factor Receptor 1, Chain A, domain 2"/>
    <property type="match status" value="3"/>
</dbReference>
<dbReference type="PANTHER" id="PTHR24416:SF90">
    <property type="entry name" value="RECEPTOR TYROSINE-PROTEIN KINASE ERBB-4"/>
    <property type="match status" value="1"/>
</dbReference>
<evidence type="ECO:0000256" key="25">
    <source>
        <dbReference type="PROSITE-ProRule" id="PRU10141"/>
    </source>
</evidence>
<feature type="chain" id="PRO_5044303239" description="Receptor protein-tyrosine kinase" evidence="27">
    <location>
        <begin position="25"/>
        <end position="1076"/>
    </location>
</feature>
<dbReference type="GO" id="GO:0043066">
    <property type="term" value="P:negative regulation of apoptotic process"/>
    <property type="evidence" value="ECO:0007669"/>
    <property type="project" value="TreeGrafter"/>
</dbReference>
<keyword evidence="13" id="KW-0832">Ubl conjugation</keyword>
<evidence type="ECO:0000256" key="20">
    <source>
        <dbReference type="ARBA" id="ARBA00023242"/>
    </source>
</evidence>
<evidence type="ECO:0000256" key="7">
    <source>
        <dbReference type="ARBA" id="ARBA00022692"/>
    </source>
</evidence>
<keyword evidence="9" id="KW-0677">Repeat</keyword>
<evidence type="ECO:0000256" key="1">
    <source>
        <dbReference type="ARBA" id="ARBA00004123"/>
    </source>
</evidence>
<dbReference type="InterPro" id="IPR011009">
    <property type="entry name" value="Kinase-like_dom_sf"/>
</dbReference>
<evidence type="ECO:0000256" key="4">
    <source>
        <dbReference type="ARBA" id="ARBA00022475"/>
    </source>
</evidence>
<dbReference type="GO" id="GO:0009925">
    <property type="term" value="C:basal plasma membrane"/>
    <property type="evidence" value="ECO:0007669"/>
    <property type="project" value="TreeGrafter"/>
</dbReference>
<dbReference type="Pfam" id="PF21314">
    <property type="entry name" value="TM_ErbB1"/>
    <property type="match status" value="1"/>
</dbReference>
<proteinExistence type="inferred from homology"/>
<dbReference type="SMART" id="SM00219">
    <property type="entry name" value="TyrKc"/>
    <property type="match status" value="1"/>
</dbReference>
<keyword evidence="11 22" id="KW-0418">Kinase</keyword>
<dbReference type="Gene3D" id="3.30.200.20">
    <property type="entry name" value="Phosphorylase Kinase, domain 1"/>
    <property type="match status" value="1"/>
</dbReference>
<dbReference type="SUPFAM" id="SSF56112">
    <property type="entry name" value="Protein kinase-like (PK-like)"/>
    <property type="match status" value="1"/>
</dbReference>
<dbReference type="InterPro" id="IPR001245">
    <property type="entry name" value="Ser-Thr/Tyr_kinase_cat_dom"/>
</dbReference>
<evidence type="ECO:0000256" key="16">
    <source>
        <dbReference type="ARBA" id="ARBA00023137"/>
    </source>
</evidence>
<dbReference type="InterPro" id="IPR008266">
    <property type="entry name" value="Tyr_kinase_AS"/>
</dbReference>
<dbReference type="InterPro" id="IPR016245">
    <property type="entry name" value="Tyr_kinase_EGF/ERB/XmrK_rcpt"/>
</dbReference>
<reference evidence="29" key="2">
    <citation type="submission" date="2025-08" db="UniProtKB">
        <authorList>
            <consortium name="Ensembl"/>
        </authorList>
    </citation>
    <scope>IDENTIFICATION</scope>
</reference>
<dbReference type="FunFam" id="3.30.200.20:FF:000044">
    <property type="entry name" value="Receptor protein-tyrosine kinase"/>
    <property type="match status" value="1"/>
</dbReference>
<dbReference type="InterPro" id="IPR049328">
    <property type="entry name" value="TM_ErbB1"/>
</dbReference>
<dbReference type="Gene3D" id="3.80.20.20">
    <property type="entry name" value="Receptor L-domain"/>
    <property type="match status" value="3"/>
</dbReference>
<evidence type="ECO:0000256" key="3">
    <source>
        <dbReference type="ARBA" id="ARBA00011902"/>
    </source>
</evidence>
<evidence type="ECO:0000256" key="12">
    <source>
        <dbReference type="ARBA" id="ARBA00022840"/>
    </source>
</evidence>
<evidence type="ECO:0000259" key="28">
    <source>
        <dbReference type="PROSITE" id="PS50011"/>
    </source>
</evidence>
<feature type="transmembrane region" description="Helical" evidence="26">
    <location>
        <begin position="570"/>
        <end position="590"/>
    </location>
</feature>
<dbReference type="Pfam" id="PF14843">
    <property type="entry name" value="GF_recep_IV"/>
    <property type="match status" value="1"/>
</dbReference>
<dbReference type="FunFam" id="2.10.220.10:FF:000004">
    <property type="entry name" value="Receptor protein-tyrosine kinase"/>
    <property type="match status" value="1"/>
</dbReference>
<dbReference type="SUPFAM" id="SSF52058">
    <property type="entry name" value="L domain-like"/>
    <property type="match status" value="2"/>
</dbReference>
<evidence type="ECO:0000256" key="13">
    <source>
        <dbReference type="ARBA" id="ARBA00022843"/>
    </source>
</evidence>
<dbReference type="GO" id="GO:0050793">
    <property type="term" value="P:regulation of developmental process"/>
    <property type="evidence" value="ECO:0007669"/>
    <property type="project" value="UniProtKB-ARBA"/>
</dbReference>
<dbReference type="CDD" id="cd05110">
    <property type="entry name" value="PTKc_HER4"/>
    <property type="match status" value="1"/>
</dbReference>
<dbReference type="InterPro" id="IPR050122">
    <property type="entry name" value="RTK"/>
</dbReference>
<keyword evidence="17" id="KW-1015">Disulfide bond</keyword>
<dbReference type="Pfam" id="PF00757">
    <property type="entry name" value="Furin-like"/>
    <property type="match status" value="1"/>
</dbReference>
<evidence type="ECO:0000256" key="9">
    <source>
        <dbReference type="ARBA" id="ARBA00022737"/>
    </source>
</evidence>
<dbReference type="GO" id="GO:0005634">
    <property type="term" value="C:nucleus"/>
    <property type="evidence" value="ECO:0007669"/>
    <property type="project" value="UniProtKB-SubCell"/>
</dbReference>
<dbReference type="Pfam" id="PF01030">
    <property type="entry name" value="Recep_L_domain"/>
    <property type="match status" value="2"/>
</dbReference>
<keyword evidence="6 22" id="KW-0808">Transferase</keyword>
<dbReference type="CDD" id="cd00064">
    <property type="entry name" value="FU"/>
    <property type="match status" value="3"/>
</dbReference>
<dbReference type="GO" id="GO:0005524">
    <property type="term" value="F:ATP binding"/>
    <property type="evidence" value="ECO:0007669"/>
    <property type="project" value="UniProtKB-UniRule"/>
</dbReference>
<evidence type="ECO:0000256" key="19">
    <source>
        <dbReference type="ARBA" id="ARBA00023180"/>
    </source>
</evidence>
<comment type="catalytic activity">
    <reaction evidence="21">
        <text>L-tyrosyl-[protein] + ATP = O-phospho-L-tyrosyl-[protein] + ADP + H(+)</text>
        <dbReference type="Rhea" id="RHEA:10596"/>
        <dbReference type="Rhea" id="RHEA-COMP:10136"/>
        <dbReference type="Rhea" id="RHEA-COMP:20101"/>
        <dbReference type="ChEBI" id="CHEBI:15378"/>
        <dbReference type="ChEBI" id="CHEBI:30616"/>
        <dbReference type="ChEBI" id="CHEBI:46858"/>
        <dbReference type="ChEBI" id="CHEBI:61978"/>
        <dbReference type="ChEBI" id="CHEBI:456216"/>
        <dbReference type="EC" id="2.7.10.1"/>
    </reaction>
</comment>
<dbReference type="InterPro" id="IPR032778">
    <property type="entry name" value="GF_recep_IV"/>
</dbReference>
<dbReference type="GO" id="GO:0043235">
    <property type="term" value="C:receptor complex"/>
    <property type="evidence" value="ECO:0007669"/>
    <property type="project" value="TreeGrafter"/>
</dbReference>
<comment type="similarity">
    <text evidence="22">Belongs to the protein kinase superfamily. Tyr protein kinase family. EGF receptor subfamily.</text>
</comment>
<dbReference type="SUPFAM" id="SSF57184">
    <property type="entry name" value="Growth factor receptor domain"/>
    <property type="match status" value="2"/>
</dbReference>
<evidence type="ECO:0000256" key="11">
    <source>
        <dbReference type="ARBA" id="ARBA00022777"/>
    </source>
</evidence>
<dbReference type="PROSITE" id="PS50011">
    <property type="entry name" value="PROTEIN_KINASE_DOM"/>
    <property type="match status" value="1"/>
</dbReference>
<keyword evidence="30" id="KW-1185">Reference proteome</keyword>
<dbReference type="GO" id="GO:0008284">
    <property type="term" value="P:positive regulation of cell population proliferation"/>
    <property type="evidence" value="ECO:0007669"/>
    <property type="project" value="TreeGrafter"/>
</dbReference>
<dbReference type="InterPro" id="IPR017441">
    <property type="entry name" value="Protein_kinase_ATP_BS"/>
</dbReference>
<dbReference type="Proteomes" id="UP000694580">
    <property type="component" value="Chromosome 9"/>
</dbReference>
<evidence type="ECO:0000256" key="21">
    <source>
        <dbReference type="ARBA" id="ARBA00051243"/>
    </source>
</evidence>
<dbReference type="Pfam" id="PF07714">
    <property type="entry name" value="PK_Tyr_Ser-Thr"/>
    <property type="match status" value="1"/>
</dbReference>
<dbReference type="Gene3D" id="6.10.250.2930">
    <property type="match status" value="1"/>
</dbReference>
<evidence type="ECO:0000256" key="2">
    <source>
        <dbReference type="ARBA" id="ARBA00004251"/>
    </source>
</evidence>
<keyword evidence="18 22" id="KW-0675">Receptor</keyword>
<feature type="signal peptide" evidence="27">
    <location>
        <begin position="1"/>
        <end position="24"/>
    </location>
</feature>
<feature type="binding site" evidence="24">
    <location>
        <begin position="639"/>
        <end position="647"/>
    </location>
    <ligand>
        <name>ATP</name>
        <dbReference type="ChEBI" id="CHEBI:30616"/>
    </ligand>
</feature>
<dbReference type="Gene3D" id="1.10.510.10">
    <property type="entry name" value="Transferase(Phosphotransferase) domain 1"/>
    <property type="match status" value="1"/>
</dbReference>
<evidence type="ECO:0000256" key="15">
    <source>
        <dbReference type="ARBA" id="ARBA00023136"/>
    </source>
</evidence>
<evidence type="ECO:0000256" key="26">
    <source>
        <dbReference type="SAM" id="Phobius"/>
    </source>
</evidence>
<sequence>MKLASDLCCFAFLFTSALLRLCASQAVCTGTENKLSTLSDLEQQYRTLRKYYENCEVVMGNLEITSIDRSRDLSFLRSIREVTGYVLVALNQFDYLPLENLRIVRGTRLYEDRYALAIFLNYRRDGNFGLRQLGLKNLTEILQGGVYVDKNKFLCHADTIHWQDIVKNAPSDHLVVPTNSSSTLTKTVCAEQCDGRCFGPYVSDCCHRECAGGCSGPKDTDCFACTNFNDSGACVTQCPQPLVYNPNSFQLEQNPAAKYTYGAFCVKKCPHNFVVDHSSCVRACPSNKMEVEEKRVKKCIPCTNICPKACDGIGTASLQSVQTVDSSNIDYFVNCTKINGNLVFLITGIKGLRLQIYFLLLSGISLLVLKQQWLTSLQLQSLSEISAGNIYITNNSQLCYYNTVNWTSLFRASGQKVLIRNNRNPKECSDLRSKCDLLCSDAGCWGPGPDQCLSCRFFSRGRTCVESCNLYSGDDREFSNGSVCFECDAQCEKAQDDSLTCNGPGPDHCVKCLHFKDGPNCVEKCPDGLQGANSFIFKYAEANNECHPCHANCTQGWVHVGIYCGGESPAGVIGGLFVVVIICLSVAVSIRRKSIKKKRALRRFLETELVEPLTPSGTAPNQAQLRILKETELKRVKILGSGAFGTVYKGIWVPEGETVKIPVAIKILNEATGPKANVEFMDEALIMASMEHPHLVRLLGVCLSPTIQLVTQLMPHGCLLDYVHEHKDNIGSQLQLNWCVQIAKGMMYLEERRLVHRDLAARNVLVKSPNHIKITDFGLARLLDADEKEYNADGGKMPIKWMALECIHYRKFTHQSDVWSYGVTIWELMTFGGKPYDGIPTREIPDLLEKGERLPQPPICTIDVYMVMVKCWMIDADSRPKFKELAAEFCRMARDPQRYLVIQGDDRMKLPSPNDSKFFQSLLDEEELEDLMDAEEYLVPHNFNIPPLAYTPRSCVDSNRVEHMSFLLLFLLLITPSFYCCRESLGQTRQCGTILLFIHLIFANTFCTHKRQILTGNGHIFFPCKIYSQSAFYYCALQREIRPALPTKNPQVIKSPANPNIGKDKRSHRVSRFHFF</sequence>
<dbReference type="PIRSF" id="PIRSF000619">
    <property type="entry name" value="TyrPK_EGF-R"/>
    <property type="match status" value="1"/>
</dbReference>
<reference evidence="29 30" key="1">
    <citation type="submission" date="2020-06" db="EMBL/GenBank/DDBJ databases">
        <authorList>
            <consortium name="Wellcome Sanger Institute Data Sharing"/>
        </authorList>
    </citation>
    <scope>NUCLEOTIDE SEQUENCE [LARGE SCALE GENOMIC DNA]</scope>
</reference>
<keyword evidence="14 26" id="KW-1133">Transmembrane helix</keyword>
<reference evidence="29" key="3">
    <citation type="submission" date="2025-09" db="UniProtKB">
        <authorList>
            <consortium name="Ensembl"/>
        </authorList>
    </citation>
    <scope>IDENTIFICATION</scope>
</reference>
<keyword evidence="10 22" id="KW-0547">Nucleotide-binding</keyword>
<dbReference type="FunFam" id="2.10.220.10:FF:000001">
    <property type="entry name" value="Receptor protein-tyrosine kinase"/>
    <property type="match status" value="1"/>
</dbReference>
<dbReference type="GO" id="GO:0030182">
    <property type="term" value="P:neuron differentiation"/>
    <property type="evidence" value="ECO:0007669"/>
    <property type="project" value="UniProtKB-ARBA"/>
</dbReference>
<evidence type="ECO:0000256" key="6">
    <source>
        <dbReference type="ARBA" id="ARBA00022679"/>
    </source>
</evidence>
<accession>A0AAY4EIV2</accession>
<dbReference type="FunFam" id="1.10.510.10:FF:001512">
    <property type="entry name" value="Receptor tyrosine-protein kinase erbB-2"/>
    <property type="match status" value="1"/>
</dbReference>
<dbReference type="InterPro" id="IPR006211">
    <property type="entry name" value="Furin-like_Cys-rich_dom"/>
</dbReference>
<dbReference type="PRINTS" id="PR00109">
    <property type="entry name" value="TYRKINASE"/>
</dbReference>
<dbReference type="AlphaFoldDB" id="A0AAY4EIV2"/>